<gene>
    <name evidence="2" type="ORF">NON19_25815</name>
</gene>
<dbReference type="Proteomes" id="UP001206206">
    <property type="component" value="Unassembled WGS sequence"/>
</dbReference>
<dbReference type="InterPro" id="IPR011335">
    <property type="entry name" value="Restrct_endonuc-II-like"/>
</dbReference>
<dbReference type="Gene3D" id="3.90.1570.10">
    <property type="entry name" value="tt1808, chain A"/>
    <property type="match status" value="1"/>
</dbReference>
<dbReference type="PANTHER" id="PTHR35400">
    <property type="entry name" value="SLR1083 PROTEIN"/>
    <property type="match status" value="1"/>
</dbReference>
<dbReference type="PANTHER" id="PTHR35400:SF3">
    <property type="entry name" value="SLL1072 PROTEIN"/>
    <property type="match status" value="1"/>
</dbReference>
<dbReference type="SUPFAM" id="SSF52980">
    <property type="entry name" value="Restriction endonuclease-like"/>
    <property type="match status" value="1"/>
</dbReference>
<dbReference type="RefSeq" id="WP_255931488.1">
    <property type="nucleotide sequence ID" value="NZ_JANFNH010000041.1"/>
</dbReference>
<organism evidence="2 3">
    <name type="scientific">Streptantibioticus rubrisoli</name>
    <dbReference type="NCBI Taxonomy" id="1387313"/>
    <lineage>
        <taxon>Bacteria</taxon>
        <taxon>Bacillati</taxon>
        <taxon>Actinomycetota</taxon>
        <taxon>Actinomycetes</taxon>
        <taxon>Kitasatosporales</taxon>
        <taxon>Streptomycetaceae</taxon>
        <taxon>Streptantibioticus</taxon>
    </lineage>
</organism>
<dbReference type="CDD" id="cd06260">
    <property type="entry name" value="DUF820-like"/>
    <property type="match status" value="1"/>
</dbReference>
<feature type="domain" description="Putative restriction endonuclease" evidence="1">
    <location>
        <begin position="14"/>
        <end position="172"/>
    </location>
</feature>
<dbReference type="EMBL" id="JANFNH010000041">
    <property type="protein sequence ID" value="MCQ4045354.1"/>
    <property type="molecule type" value="Genomic_DNA"/>
</dbReference>
<reference evidence="2 3" key="1">
    <citation type="submission" date="2022-06" db="EMBL/GenBank/DDBJ databases">
        <title>Draft genome sequence of type strain Streptomyces rubrisoli DSM 42083.</title>
        <authorList>
            <person name="Duangmal K."/>
            <person name="Klaysubun C."/>
        </authorList>
    </citation>
    <scope>NUCLEOTIDE SEQUENCE [LARGE SCALE GENOMIC DNA]</scope>
    <source>
        <strain evidence="2 3">DSM 42083</strain>
    </source>
</reference>
<dbReference type="InterPro" id="IPR012296">
    <property type="entry name" value="Nuclease_put_TT1808"/>
</dbReference>
<dbReference type="InterPro" id="IPR008538">
    <property type="entry name" value="Uma2"/>
</dbReference>
<comment type="caution">
    <text evidence="2">The sequence shown here is derived from an EMBL/GenBank/DDBJ whole genome shotgun (WGS) entry which is preliminary data.</text>
</comment>
<accession>A0ABT1PJ06</accession>
<protein>
    <submittedName>
        <fullName evidence="2">Uma2 family endonuclease</fullName>
    </submittedName>
</protein>
<keyword evidence="2" id="KW-0255">Endonuclease</keyword>
<evidence type="ECO:0000313" key="3">
    <source>
        <dbReference type="Proteomes" id="UP001206206"/>
    </source>
</evidence>
<keyword evidence="3" id="KW-1185">Reference proteome</keyword>
<dbReference type="Pfam" id="PF05685">
    <property type="entry name" value="Uma2"/>
    <property type="match status" value="1"/>
</dbReference>
<evidence type="ECO:0000259" key="1">
    <source>
        <dbReference type="Pfam" id="PF05685"/>
    </source>
</evidence>
<dbReference type="GO" id="GO:0004519">
    <property type="term" value="F:endonuclease activity"/>
    <property type="evidence" value="ECO:0007669"/>
    <property type="project" value="UniProtKB-KW"/>
</dbReference>
<name>A0ABT1PJ06_9ACTN</name>
<sequence>MELGSTHDVVRLLEKIPELDGYKIELIDGNIVMQASAPPIHNFIQSHVTAAFVTRGWWSMTEQALMSPRPGFEPKPDVVVTAMGKADDNANPLPADRVELVVEIVSTDKGPDYFKKRLWYAASDIPLYLLIDPNDGSCELHSEPRGGTYRTIHQSQFGEPIPLPAPFDFVLDTSAFKLYPPR</sequence>
<evidence type="ECO:0000313" key="2">
    <source>
        <dbReference type="EMBL" id="MCQ4045354.1"/>
    </source>
</evidence>
<keyword evidence="2" id="KW-0540">Nuclease</keyword>
<proteinExistence type="predicted"/>
<keyword evidence="2" id="KW-0378">Hydrolase</keyword>